<dbReference type="Gene3D" id="3.40.50.360">
    <property type="match status" value="1"/>
</dbReference>
<protein>
    <submittedName>
        <fullName evidence="4">Flavodoxin family protein</fullName>
    </submittedName>
</protein>
<organism evidence="4 5">
    <name type="scientific">Hominibacterium faecale</name>
    <dbReference type="NCBI Taxonomy" id="2839743"/>
    <lineage>
        <taxon>Bacteria</taxon>
        <taxon>Bacillati</taxon>
        <taxon>Bacillota</taxon>
        <taxon>Clostridia</taxon>
        <taxon>Peptostreptococcales</taxon>
        <taxon>Anaerovoracaceae</taxon>
        <taxon>Hominibacterium</taxon>
    </lineage>
</organism>
<dbReference type="EMBL" id="JAOSHN010000002">
    <property type="protein sequence ID" value="MCU7378026.1"/>
    <property type="molecule type" value="Genomic_DNA"/>
</dbReference>
<gene>
    <name evidence="4" type="ORF">OBO34_06625</name>
</gene>
<keyword evidence="2" id="KW-0288">FMN</keyword>
<dbReference type="InterPro" id="IPR005025">
    <property type="entry name" value="FMN_Rdtase-like_dom"/>
</dbReference>
<evidence type="ECO:0000256" key="1">
    <source>
        <dbReference type="ARBA" id="ARBA00022630"/>
    </source>
</evidence>
<dbReference type="AlphaFoldDB" id="A0A9J6QPV4"/>
<dbReference type="PANTHER" id="PTHR43278:SF1">
    <property type="entry name" value="IRON-SULFUR FLAVOPROTEIN MJ1083"/>
    <property type="match status" value="1"/>
</dbReference>
<evidence type="ECO:0000313" key="5">
    <source>
        <dbReference type="Proteomes" id="UP001065549"/>
    </source>
</evidence>
<sequence length="180" mass="19675">MIKNILVISTSLRNQSNSELLADSFIEGAKEAGHAVEKISLKDKNIGFCKGCLACQEQGKCVIEDDAIEIAEKMKRADVIVYATPIYYYEMSGQMKTLLDRANSLYPSDYAFRDIYLLSSAAEEEEGVDERAIHGLEGWIACYEKANLAGTVFAGGVDDAGSIEGHSSLRKAYAMGKSIK</sequence>
<dbReference type="Proteomes" id="UP001065549">
    <property type="component" value="Unassembled WGS sequence"/>
</dbReference>
<dbReference type="InterPro" id="IPR051796">
    <property type="entry name" value="ISF_SsuE-like"/>
</dbReference>
<evidence type="ECO:0000256" key="2">
    <source>
        <dbReference type="ARBA" id="ARBA00022643"/>
    </source>
</evidence>
<reference evidence="4" key="1">
    <citation type="submission" date="2022-09" db="EMBL/GenBank/DDBJ databases">
        <title>Culturomic study of gut microbiota in children with autism spectrum disorder.</title>
        <authorList>
            <person name="Efimov B.A."/>
            <person name="Chaplin A.V."/>
            <person name="Sokolova S.R."/>
            <person name="Pikina A.P."/>
            <person name="Korzhanova M."/>
            <person name="Belova V."/>
            <person name="Korostin D."/>
        </authorList>
    </citation>
    <scope>NUCLEOTIDE SEQUENCE</scope>
    <source>
        <strain evidence="4">ASD5510</strain>
    </source>
</reference>
<keyword evidence="5" id="KW-1185">Reference proteome</keyword>
<keyword evidence="1" id="KW-0285">Flavoprotein</keyword>
<dbReference type="GO" id="GO:0016491">
    <property type="term" value="F:oxidoreductase activity"/>
    <property type="evidence" value="ECO:0007669"/>
    <property type="project" value="InterPro"/>
</dbReference>
<comment type="caution">
    <text evidence="4">The sequence shown here is derived from an EMBL/GenBank/DDBJ whole genome shotgun (WGS) entry which is preliminary data.</text>
</comment>
<evidence type="ECO:0000259" key="3">
    <source>
        <dbReference type="Pfam" id="PF03358"/>
    </source>
</evidence>
<name>A0A9J6QPV4_9FIRM</name>
<dbReference type="PANTHER" id="PTHR43278">
    <property type="entry name" value="NAD(P)H-DEPENDENT FMN-CONTAINING OXIDOREDUCTASE YWQN-RELATED"/>
    <property type="match status" value="1"/>
</dbReference>
<feature type="domain" description="NADPH-dependent FMN reductase-like" evidence="3">
    <location>
        <begin position="4"/>
        <end position="107"/>
    </location>
</feature>
<accession>A0A9J6QPV4</accession>
<dbReference type="SUPFAM" id="SSF52218">
    <property type="entry name" value="Flavoproteins"/>
    <property type="match status" value="1"/>
</dbReference>
<evidence type="ECO:0000313" key="4">
    <source>
        <dbReference type="EMBL" id="MCU7378026.1"/>
    </source>
</evidence>
<dbReference type="Pfam" id="PF03358">
    <property type="entry name" value="FMN_red"/>
    <property type="match status" value="1"/>
</dbReference>
<dbReference type="RefSeq" id="WP_227755113.1">
    <property type="nucleotide sequence ID" value="NZ_JAJAGH010000006.1"/>
</dbReference>
<proteinExistence type="predicted"/>
<dbReference type="InterPro" id="IPR029039">
    <property type="entry name" value="Flavoprotein-like_sf"/>
</dbReference>